<gene>
    <name evidence="1" type="ORF">CCAX7_32350</name>
</gene>
<dbReference type="Pfam" id="PF13385">
    <property type="entry name" value="Laminin_G_3"/>
    <property type="match status" value="1"/>
</dbReference>
<dbReference type="InterPro" id="IPR008928">
    <property type="entry name" value="6-hairpin_glycosidase_sf"/>
</dbReference>
<proteinExistence type="predicted"/>
<dbReference type="SUPFAM" id="SSF49785">
    <property type="entry name" value="Galactose-binding domain-like"/>
    <property type="match status" value="1"/>
</dbReference>
<accession>A0A402D467</accession>
<keyword evidence="2" id="KW-1185">Reference proteome</keyword>
<dbReference type="Pfam" id="PF20736">
    <property type="entry name" value="Glyco_hydro127M"/>
    <property type="match status" value="1"/>
</dbReference>
<organism evidence="1 2">
    <name type="scientific">Capsulimonas corticalis</name>
    <dbReference type="NCBI Taxonomy" id="2219043"/>
    <lineage>
        <taxon>Bacteria</taxon>
        <taxon>Bacillati</taxon>
        <taxon>Armatimonadota</taxon>
        <taxon>Armatimonadia</taxon>
        <taxon>Capsulimonadales</taxon>
        <taxon>Capsulimonadaceae</taxon>
        <taxon>Capsulimonas</taxon>
    </lineage>
</organism>
<reference evidence="1 2" key="1">
    <citation type="journal article" date="2019" name="Int. J. Syst. Evol. Microbiol.">
        <title>Capsulimonas corticalis gen. nov., sp. nov., an aerobic capsulated bacterium, of a novel bacterial order, Capsulimonadales ord. nov., of the class Armatimonadia of the phylum Armatimonadetes.</title>
        <authorList>
            <person name="Li J."/>
            <person name="Kudo C."/>
            <person name="Tonouchi A."/>
        </authorList>
    </citation>
    <scope>NUCLEOTIDE SEQUENCE [LARGE SCALE GENOMIC DNA]</scope>
    <source>
        <strain evidence="1 2">AX-7</strain>
    </source>
</reference>
<dbReference type="InterPro" id="IPR012878">
    <property type="entry name" value="Beta-AFase-like_GH127_cat"/>
</dbReference>
<dbReference type="PANTHER" id="PTHR43465">
    <property type="entry name" value="DUF1680 DOMAIN PROTEIN (AFU_ORTHOLOGUE AFUA_1G08910)"/>
    <property type="match status" value="1"/>
</dbReference>
<dbReference type="SUPFAM" id="SSF48208">
    <property type="entry name" value="Six-hairpin glycosidases"/>
    <property type="match status" value="1"/>
</dbReference>
<dbReference type="Gene3D" id="2.60.120.200">
    <property type="match status" value="1"/>
</dbReference>
<dbReference type="InterPro" id="IPR013320">
    <property type="entry name" value="ConA-like_dom_sf"/>
</dbReference>
<dbReference type="Pfam" id="PF07944">
    <property type="entry name" value="Beta-AFase-like_GH127_cat"/>
    <property type="match status" value="1"/>
</dbReference>
<sequence length="1092" mass="119859">MKRRSFLKYGLTVAGGAMLPAFAARTDAASSAKAARTLSQVKPEGAGGLYAPNRAPLHPSAFMKLPIGSIHPSGWMREQLENQAEGLNGRMMEVSDYLDIHKSGWIIPANDGFEELGYWLRGFAPLGYMLGNSRIIQATAQWVKGIIATQKPDGWFGPTRLRTSMDGGPDMWPHMPILYAVRNYHEYTGDSIVIPFMTQYFRYQTTQDPKVFGGGWGGFRWGDNIDSIYWLYNQTGDVFLLDLIKSIHAHSAPYTTEMPTYHNVNLSQGFREPAQYSMLDNDPKYVRGTERVYDTIMGMFGQFPGGGFAGDEGCRPGFVDPRQGFETCGIAELMLSFEILTRITGDPKWADRCEELAFNSLPAALDPNQKGTHYVTSANSPSLMSEGAKHRQYDDSPMGMQTYKPGVHDYRCCPHNYGMAWPMYAENLWLATADGGLCAAMYAPNSVTAKVAGGIPVTIVQETEYPFRDTITLNITPQKPVSFPLILRVPEWCDSPTVRVNGVTEPARAKGRSYLILERFWRGGDVVVLHLPMRTAVHKWAGNKDAVSVSHGPLHYSLAIQEKWVRSGGTDHWPEYDLHPMSPWNYGLILDPANPAHSFDLIQKGRAITGNPFTHEDNPVELRVNAKRIPQWQVDGDGVASMLQASPAISQEITERIGLIPMGAARLRLTTFPTIATSSDGHLWRHAPTYVATVKSSNDNNWPWTPQCLLYDAQPSSSKDLRTPRMSFQDSRPTEWIQYKLPKPVRISKALIYWFEDAGDRSGWYPFSGEFHAPKSWRLEYRDGASWKPVRGVAAYGVALDRPNIVDFDPIVASSLRLTIDTGNRPVSLYRWDVFDGDTQLVPTVSEKAISVLGPFATGPRSIGGAPVVWLEAGKIEEIADGGAVNNWYDQSPNAVDALSSGEAAPTFAAGAIHGHAAVRFSAVHKQYLIFDRPVQDDFTIAVLFQSTQGVSDSANYFQGAGLVQGEVGGETEDFGLALNAKGQVIAGVGNPDTSIASLGGFNDGKPHLAIFQRVRSTGVFTLFVDGTMAASGVGATKSLTAPATLGVGAQSNGANCFTGDIGEVVIYDRALSQEDRKALEERLTAQWGPLG</sequence>
<dbReference type="InterPro" id="IPR008979">
    <property type="entry name" value="Galactose-bd-like_sf"/>
</dbReference>
<dbReference type="AlphaFoldDB" id="A0A402D467"/>
<dbReference type="KEGG" id="ccot:CCAX7_32350"/>
<protein>
    <submittedName>
        <fullName evidence="1">Uncharacterized protein</fullName>
    </submittedName>
</protein>
<dbReference type="SUPFAM" id="SSF49899">
    <property type="entry name" value="Concanavalin A-like lectins/glucanases"/>
    <property type="match status" value="1"/>
</dbReference>
<dbReference type="Proteomes" id="UP000287394">
    <property type="component" value="Chromosome"/>
</dbReference>
<dbReference type="InterPro" id="IPR049174">
    <property type="entry name" value="Beta-AFase-like"/>
</dbReference>
<dbReference type="Gene3D" id="2.60.120.260">
    <property type="entry name" value="Galactose-binding domain-like"/>
    <property type="match status" value="1"/>
</dbReference>
<dbReference type="PANTHER" id="PTHR43465:SF2">
    <property type="entry name" value="DUF1680 DOMAIN PROTEIN (AFU_ORTHOLOGUE AFUA_1G08910)"/>
    <property type="match status" value="1"/>
</dbReference>
<evidence type="ECO:0000313" key="2">
    <source>
        <dbReference type="Proteomes" id="UP000287394"/>
    </source>
</evidence>
<dbReference type="RefSeq" id="WP_119324277.1">
    <property type="nucleotide sequence ID" value="NZ_AP025739.1"/>
</dbReference>
<dbReference type="GO" id="GO:0005975">
    <property type="term" value="P:carbohydrate metabolic process"/>
    <property type="evidence" value="ECO:0007669"/>
    <property type="project" value="InterPro"/>
</dbReference>
<dbReference type="InterPro" id="IPR049046">
    <property type="entry name" value="Beta-AFase-like_GH127_middle"/>
</dbReference>
<dbReference type="EMBL" id="AP025739">
    <property type="protein sequence ID" value="BDI31184.1"/>
    <property type="molecule type" value="Genomic_DNA"/>
</dbReference>
<evidence type="ECO:0000313" key="1">
    <source>
        <dbReference type="EMBL" id="BDI31184.1"/>
    </source>
</evidence>
<dbReference type="OrthoDB" id="9757939at2"/>
<name>A0A402D467_9BACT</name>